<evidence type="ECO:0000313" key="3">
    <source>
        <dbReference type="EMBL" id="GGG50049.1"/>
    </source>
</evidence>
<dbReference type="RefSeq" id="WP_188464646.1">
    <property type="nucleotide sequence ID" value="NZ_BMFQ01000002.1"/>
</dbReference>
<keyword evidence="1" id="KW-0175">Coiled coil</keyword>
<sequence>MNKDNLDKLFDDLQDAFNVEEPNSGHTKRFLDKLNANANPVGTSRGSKIIHLWKPLAGIAATLVLILTLVIANKPQNEVRDLANVSPEMEKTQSFFTSTISEELKKLESESNPETKMIIKDALIQIKKLEIDYENLKVDLTKSGDDNRVIFAMIKNFQNRIDILQNTLINIENIKQLNNVNYEYNSNI</sequence>
<evidence type="ECO:0000313" key="4">
    <source>
        <dbReference type="Proteomes" id="UP000625976"/>
    </source>
</evidence>
<feature type="transmembrane region" description="Helical" evidence="2">
    <location>
        <begin position="52"/>
        <end position="72"/>
    </location>
</feature>
<evidence type="ECO:0000256" key="2">
    <source>
        <dbReference type="SAM" id="Phobius"/>
    </source>
</evidence>
<evidence type="ECO:0000256" key="1">
    <source>
        <dbReference type="SAM" id="Coils"/>
    </source>
</evidence>
<dbReference type="AlphaFoldDB" id="A0A917GLE6"/>
<keyword evidence="2" id="KW-1133">Transmembrane helix</keyword>
<keyword evidence="4" id="KW-1185">Reference proteome</keyword>
<evidence type="ECO:0008006" key="5">
    <source>
        <dbReference type="Google" id="ProtNLM"/>
    </source>
</evidence>
<dbReference type="Proteomes" id="UP000625976">
    <property type="component" value="Unassembled WGS sequence"/>
</dbReference>
<gene>
    <name evidence="3" type="ORF">GCM10010976_21670</name>
</gene>
<keyword evidence="2" id="KW-0812">Transmembrane</keyword>
<reference evidence="3" key="1">
    <citation type="journal article" date="2014" name="Int. J. Syst. Evol. Microbiol.">
        <title>Complete genome sequence of Corynebacterium casei LMG S-19264T (=DSM 44701T), isolated from a smear-ripened cheese.</title>
        <authorList>
            <consortium name="US DOE Joint Genome Institute (JGI-PGF)"/>
            <person name="Walter F."/>
            <person name="Albersmeier A."/>
            <person name="Kalinowski J."/>
            <person name="Ruckert C."/>
        </authorList>
    </citation>
    <scope>NUCLEOTIDE SEQUENCE</scope>
    <source>
        <strain evidence="3">CGMCC 1.12751</strain>
    </source>
</reference>
<proteinExistence type="predicted"/>
<reference evidence="3" key="2">
    <citation type="submission" date="2020-09" db="EMBL/GenBank/DDBJ databases">
        <authorList>
            <person name="Sun Q."/>
            <person name="Zhou Y."/>
        </authorList>
    </citation>
    <scope>NUCLEOTIDE SEQUENCE</scope>
    <source>
        <strain evidence="3">CGMCC 1.12751</strain>
    </source>
</reference>
<name>A0A917GLE6_9FLAO</name>
<dbReference type="EMBL" id="BMFQ01000002">
    <property type="protein sequence ID" value="GGG50049.1"/>
    <property type="molecule type" value="Genomic_DNA"/>
</dbReference>
<comment type="caution">
    <text evidence="3">The sequence shown here is derived from an EMBL/GenBank/DDBJ whole genome shotgun (WGS) entry which is preliminary data.</text>
</comment>
<protein>
    <recommendedName>
        <fullName evidence="5">DUF4179 domain-containing protein</fullName>
    </recommendedName>
</protein>
<keyword evidence="2" id="KW-0472">Membrane</keyword>
<accession>A0A917GLE6</accession>
<organism evidence="3 4">
    <name type="scientific">Bizionia arctica</name>
    <dbReference type="NCBI Taxonomy" id="1495645"/>
    <lineage>
        <taxon>Bacteria</taxon>
        <taxon>Pseudomonadati</taxon>
        <taxon>Bacteroidota</taxon>
        <taxon>Flavobacteriia</taxon>
        <taxon>Flavobacteriales</taxon>
        <taxon>Flavobacteriaceae</taxon>
        <taxon>Bizionia</taxon>
    </lineage>
</organism>
<feature type="coiled-coil region" evidence="1">
    <location>
        <begin position="119"/>
        <end position="174"/>
    </location>
</feature>